<dbReference type="EMBL" id="ML977500">
    <property type="protein sequence ID" value="KAF2132656.1"/>
    <property type="molecule type" value="Genomic_DNA"/>
</dbReference>
<evidence type="ECO:0000313" key="1">
    <source>
        <dbReference type="EMBL" id="KAF2132656.1"/>
    </source>
</evidence>
<dbReference type="RefSeq" id="XP_033527043.1">
    <property type="nucleotide sequence ID" value="XM_033665553.1"/>
</dbReference>
<dbReference type="Gene3D" id="3.30.420.10">
    <property type="entry name" value="Ribonuclease H-like superfamily/Ribonuclease H"/>
    <property type="match status" value="1"/>
</dbReference>
<feature type="non-terminal residue" evidence="1">
    <location>
        <position position="1"/>
    </location>
</feature>
<dbReference type="InterPro" id="IPR036397">
    <property type="entry name" value="RNaseH_sf"/>
</dbReference>
<evidence type="ECO:0008006" key="3">
    <source>
        <dbReference type="Google" id="ProtNLM"/>
    </source>
</evidence>
<organism evidence="1 2">
    <name type="scientific">Dothidotthia symphoricarpi CBS 119687</name>
    <dbReference type="NCBI Taxonomy" id="1392245"/>
    <lineage>
        <taxon>Eukaryota</taxon>
        <taxon>Fungi</taxon>
        <taxon>Dikarya</taxon>
        <taxon>Ascomycota</taxon>
        <taxon>Pezizomycotina</taxon>
        <taxon>Dothideomycetes</taxon>
        <taxon>Pleosporomycetidae</taxon>
        <taxon>Pleosporales</taxon>
        <taxon>Dothidotthiaceae</taxon>
        <taxon>Dothidotthia</taxon>
    </lineage>
</organism>
<proteinExistence type="predicted"/>
<sequence length="59" mass="6647">FKRNKISLFSYLPYSPDLAPIKNVWSLLKDRLDNRIATSLGVGASKASVEAFIRAIHKE</sequence>
<evidence type="ECO:0000313" key="2">
    <source>
        <dbReference type="Proteomes" id="UP000799771"/>
    </source>
</evidence>
<keyword evidence="2" id="KW-1185">Reference proteome</keyword>
<protein>
    <recommendedName>
        <fullName evidence="3">Tc1-like transposase DDE domain-containing protein</fullName>
    </recommendedName>
</protein>
<dbReference type="Proteomes" id="UP000799771">
    <property type="component" value="Unassembled WGS sequence"/>
</dbReference>
<dbReference type="OrthoDB" id="5410741at2759"/>
<name>A0A6A6AM62_9PLEO</name>
<dbReference type="GeneID" id="54405985"/>
<reference evidence="1" key="1">
    <citation type="journal article" date="2020" name="Stud. Mycol.">
        <title>101 Dothideomycetes genomes: a test case for predicting lifestyles and emergence of pathogens.</title>
        <authorList>
            <person name="Haridas S."/>
            <person name="Albert R."/>
            <person name="Binder M."/>
            <person name="Bloem J."/>
            <person name="Labutti K."/>
            <person name="Salamov A."/>
            <person name="Andreopoulos B."/>
            <person name="Baker S."/>
            <person name="Barry K."/>
            <person name="Bills G."/>
            <person name="Bluhm B."/>
            <person name="Cannon C."/>
            <person name="Castanera R."/>
            <person name="Culley D."/>
            <person name="Daum C."/>
            <person name="Ezra D."/>
            <person name="Gonzalez J."/>
            <person name="Henrissat B."/>
            <person name="Kuo A."/>
            <person name="Liang C."/>
            <person name="Lipzen A."/>
            <person name="Lutzoni F."/>
            <person name="Magnuson J."/>
            <person name="Mondo S."/>
            <person name="Nolan M."/>
            <person name="Ohm R."/>
            <person name="Pangilinan J."/>
            <person name="Park H.-J."/>
            <person name="Ramirez L."/>
            <person name="Alfaro M."/>
            <person name="Sun H."/>
            <person name="Tritt A."/>
            <person name="Yoshinaga Y."/>
            <person name="Zwiers L.-H."/>
            <person name="Turgeon B."/>
            <person name="Goodwin S."/>
            <person name="Spatafora J."/>
            <person name="Crous P."/>
            <person name="Grigoriev I."/>
        </authorList>
    </citation>
    <scope>NUCLEOTIDE SEQUENCE</scope>
    <source>
        <strain evidence="1">CBS 119687</strain>
    </source>
</reference>
<dbReference type="AlphaFoldDB" id="A0A6A6AM62"/>
<accession>A0A6A6AM62</accession>
<gene>
    <name evidence="1" type="ORF">P153DRAFT_333116</name>
</gene>
<dbReference type="GO" id="GO:0003676">
    <property type="term" value="F:nucleic acid binding"/>
    <property type="evidence" value="ECO:0007669"/>
    <property type="project" value="InterPro"/>
</dbReference>